<name>V5YUQ3_9CAUD</name>
<dbReference type="Proteomes" id="UP000201835">
    <property type="component" value="Segment"/>
</dbReference>
<dbReference type="KEGG" id="vg:17825079"/>
<evidence type="ECO:0000313" key="2">
    <source>
        <dbReference type="Proteomes" id="UP000201835"/>
    </source>
</evidence>
<sequence>MLKRHPFEYLRQPKCGCGARDYRADKYRMAGKDDRPTCHSDCYHFPHRIGSGQCKFLKPGVYKS</sequence>
<accession>V5YUQ3</accession>
<keyword evidence="2" id="KW-1185">Reference proteome</keyword>
<proteinExistence type="predicted"/>
<dbReference type="OrthoDB" id="41728at10239"/>
<organism evidence="1 2">
    <name type="scientific">Pseudomonas phage PPpW-3</name>
    <dbReference type="NCBI Taxonomy" id="1279082"/>
    <lineage>
        <taxon>Viruses</taxon>
        <taxon>Duplodnaviria</taxon>
        <taxon>Heunggongvirae</taxon>
        <taxon>Uroviricota</taxon>
        <taxon>Caudoviricetes</taxon>
        <taxon>Hiroshimavirus</taxon>
        <taxon>Hiroshimavirus PPpW3</taxon>
    </lineage>
</organism>
<dbReference type="EMBL" id="AB775548">
    <property type="protein sequence ID" value="BAO20636.1"/>
    <property type="molecule type" value="Genomic_DNA"/>
</dbReference>
<evidence type="ECO:0000313" key="1">
    <source>
        <dbReference type="EMBL" id="BAO20636.1"/>
    </source>
</evidence>
<reference evidence="1 2" key="1">
    <citation type="journal article" date="2015" name="J Appl Environ Microbiol">
        <title>Complete Genome Sequence Analysis of Two Pseudomonas plecoglossicida Phages, Potential Therapeutic Agents.</title>
        <authorList>
            <person name="Kawato Y."/>
            <person name="Yasuike M."/>
            <person name="Nakamura Y."/>
            <person name="Shigenobu Y."/>
            <person name="Fujiwara A."/>
            <person name="Sano M."/>
            <person name="Nakai T."/>
        </authorList>
    </citation>
    <scope>NUCLEOTIDE SEQUENCE [LARGE SCALE GENOMIC DNA]</scope>
</reference>
<dbReference type="RefSeq" id="YP_008873212.1">
    <property type="nucleotide sequence ID" value="NC_023006.1"/>
</dbReference>
<protein>
    <submittedName>
        <fullName evidence="1">Uncharacterized protein</fullName>
    </submittedName>
</protein>
<dbReference type="GeneID" id="17825079"/>